<organism evidence="7 8">
    <name type="scientific">Papaver somniferum</name>
    <name type="common">Opium poppy</name>
    <dbReference type="NCBI Taxonomy" id="3469"/>
    <lineage>
        <taxon>Eukaryota</taxon>
        <taxon>Viridiplantae</taxon>
        <taxon>Streptophyta</taxon>
        <taxon>Embryophyta</taxon>
        <taxon>Tracheophyta</taxon>
        <taxon>Spermatophyta</taxon>
        <taxon>Magnoliopsida</taxon>
        <taxon>Ranunculales</taxon>
        <taxon>Papaveraceae</taxon>
        <taxon>Papaveroideae</taxon>
        <taxon>Papaver</taxon>
    </lineage>
</organism>
<dbReference type="GO" id="GO:0016618">
    <property type="term" value="F:hydroxypyruvate reductase [NAD(P)H] activity"/>
    <property type="evidence" value="ECO:0007669"/>
    <property type="project" value="TreeGrafter"/>
</dbReference>
<dbReference type="PANTHER" id="PTHR10996">
    <property type="entry name" value="2-HYDROXYACID DEHYDROGENASE-RELATED"/>
    <property type="match status" value="1"/>
</dbReference>
<dbReference type="FunFam" id="3.40.50.720:FF:000213">
    <property type="entry name" value="Putative 2-hydroxyacid dehydrogenase"/>
    <property type="match status" value="1"/>
</dbReference>
<evidence type="ECO:0000259" key="5">
    <source>
        <dbReference type="Pfam" id="PF00389"/>
    </source>
</evidence>
<dbReference type="Proteomes" id="UP000316621">
    <property type="component" value="Chromosome 8"/>
</dbReference>
<dbReference type="InterPro" id="IPR006140">
    <property type="entry name" value="D-isomer_DH_NAD-bd"/>
</dbReference>
<protein>
    <submittedName>
        <fullName evidence="7">Uncharacterized protein</fullName>
    </submittedName>
</protein>
<evidence type="ECO:0000256" key="3">
    <source>
        <dbReference type="ARBA" id="ARBA00023027"/>
    </source>
</evidence>
<dbReference type="Gene3D" id="3.40.50.720">
    <property type="entry name" value="NAD(P)-binding Rossmann-like Domain"/>
    <property type="match status" value="2"/>
</dbReference>
<dbReference type="CDD" id="cd12156">
    <property type="entry name" value="HPPR"/>
    <property type="match status" value="1"/>
</dbReference>
<dbReference type="STRING" id="3469.A0A4Y7KMI4"/>
<dbReference type="Gramene" id="RZC73085">
    <property type="protein sequence ID" value="RZC73085"/>
    <property type="gene ID" value="C5167_048566"/>
</dbReference>
<keyword evidence="8" id="KW-1185">Reference proteome</keyword>
<feature type="domain" description="D-isomer specific 2-hydroxyacid dehydrogenase NAD-binding" evidence="6">
    <location>
        <begin position="117"/>
        <end position="290"/>
    </location>
</feature>
<dbReference type="PANTHER" id="PTHR10996:SF179">
    <property type="entry name" value="D-ISOMER SPECIFIC 2-HYDROXYACID DEHYDROGENASE FAMILY PROTEIN-RELATED"/>
    <property type="match status" value="1"/>
</dbReference>
<evidence type="ECO:0000256" key="1">
    <source>
        <dbReference type="ARBA" id="ARBA00022857"/>
    </source>
</evidence>
<dbReference type="InterPro" id="IPR036291">
    <property type="entry name" value="NAD(P)-bd_dom_sf"/>
</dbReference>
<keyword evidence="1" id="KW-0521">NADP</keyword>
<gene>
    <name evidence="7" type="ORF">C5167_048566</name>
</gene>
<dbReference type="SUPFAM" id="SSF52283">
    <property type="entry name" value="Formate/glycerate dehydrogenase catalytic domain-like"/>
    <property type="match status" value="1"/>
</dbReference>
<name>A0A4Y7KMI4_PAPSO</name>
<dbReference type="Pfam" id="PF00389">
    <property type="entry name" value="2-Hacid_dh"/>
    <property type="match status" value="1"/>
</dbReference>
<evidence type="ECO:0000313" key="8">
    <source>
        <dbReference type="Proteomes" id="UP000316621"/>
    </source>
</evidence>
<dbReference type="GO" id="GO:0005829">
    <property type="term" value="C:cytosol"/>
    <property type="evidence" value="ECO:0007669"/>
    <property type="project" value="TreeGrafter"/>
</dbReference>
<dbReference type="InterPro" id="IPR050223">
    <property type="entry name" value="D-isomer_2-hydroxyacid_DH"/>
</dbReference>
<dbReference type="EMBL" id="CM010722">
    <property type="protein sequence ID" value="RZC73085.1"/>
    <property type="molecule type" value="Genomic_DNA"/>
</dbReference>
<proteinExistence type="inferred from homology"/>
<sequence length="348" mass="38086">METRRDELPIVLTLHPFPFLPSFEEQFSKKFKTLKRTDLSIPLTEFLTTHCESVQALVCGGGAPVPIETLNCLPSLGCVLTTSAGLDHIDLVECKRRGIAVCNAGTAYSEDVADLAVGLLIDVLRRISSADRFVRAGLWPVKGDFPLGSKLRRKRVGIVGLGSIGSEVAKRLAAFGCIISYNSRNKKSTVPFPYYSSVTDLASNSDILVLCCELNEETFHIINKTVMLALGKKGIIINVGRGALIDEKELVRCLIQGDIGGAGFDVFENEPHVPTELLELDNVVLSPHKAVVTPESFSALHELLIANLDAFFSANWQANSNCWVGKYRVRGSQETCGVQLNYLIHLKE</sequence>
<evidence type="ECO:0000256" key="2">
    <source>
        <dbReference type="ARBA" id="ARBA00023002"/>
    </source>
</evidence>
<reference evidence="7 8" key="1">
    <citation type="journal article" date="2018" name="Science">
        <title>The opium poppy genome and morphinan production.</title>
        <authorList>
            <person name="Guo L."/>
            <person name="Winzer T."/>
            <person name="Yang X."/>
            <person name="Li Y."/>
            <person name="Ning Z."/>
            <person name="He Z."/>
            <person name="Teodor R."/>
            <person name="Lu Y."/>
            <person name="Bowser T.A."/>
            <person name="Graham I.A."/>
            <person name="Ye K."/>
        </authorList>
    </citation>
    <scope>NUCLEOTIDE SEQUENCE [LARGE SCALE GENOMIC DNA]</scope>
    <source>
        <strain evidence="8">cv. HN1</strain>
        <tissue evidence="7">Leaves</tissue>
    </source>
</reference>
<dbReference type="Pfam" id="PF02826">
    <property type="entry name" value="2-Hacid_dh_C"/>
    <property type="match status" value="1"/>
</dbReference>
<evidence type="ECO:0000256" key="4">
    <source>
        <dbReference type="RuleBase" id="RU003719"/>
    </source>
</evidence>
<feature type="domain" description="D-isomer specific 2-hydroxyacid dehydrogenase catalytic" evidence="5">
    <location>
        <begin position="34"/>
        <end position="314"/>
    </location>
</feature>
<evidence type="ECO:0000313" key="7">
    <source>
        <dbReference type="EMBL" id="RZC73085.1"/>
    </source>
</evidence>
<dbReference type="OMA" id="VMDAAPS"/>
<dbReference type="InterPro" id="IPR006139">
    <property type="entry name" value="D-isomer_2_OHA_DH_cat_dom"/>
</dbReference>
<keyword evidence="2 4" id="KW-0560">Oxidoreductase</keyword>
<dbReference type="SUPFAM" id="SSF51735">
    <property type="entry name" value="NAD(P)-binding Rossmann-fold domains"/>
    <property type="match status" value="1"/>
</dbReference>
<evidence type="ECO:0000259" key="6">
    <source>
        <dbReference type="Pfam" id="PF02826"/>
    </source>
</evidence>
<dbReference type="GO" id="GO:0030267">
    <property type="term" value="F:glyoxylate reductase (NADPH) activity"/>
    <property type="evidence" value="ECO:0007669"/>
    <property type="project" value="TreeGrafter"/>
</dbReference>
<accession>A0A4Y7KMI4</accession>
<dbReference type="AlphaFoldDB" id="A0A4Y7KMI4"/>
<comment type="similarity">
    <text evidence="4">Belongs to the D-isomer specific 2-hydroxyacid dehydrogenase family.</text>
</comment>
<dbReference type="GO" id="GO:0051287">
    <property type="term" value="F:NAD binding"/>
    <property type="evidence" value="ECO:0007669"/>
    <property type="project" value="InterPro"/>
</dbReference>
<keyword evidence="3" id="KW-0520">NAD</keyword>